<dbReference type="OrthoDB" id="9812605at2"/>
<sequence>MKDVSSWPIIGYGENSTLEKFEIVSPDGTQYVMKFPRPFDGKRTNWEDLNEVIASKVASMLDLLSVSAEVAYYKGDRGCLMKNFAQQFNAEDRETVASLMAAQFEGEYEHLHLSKLPNVERMKAFLVLFEQFKHYNVLKETFVNMNLFDILIGN</sequence>
<evidence type="ECO:0000313" key="2">
    <source>
        <dbReference type="Proteomes" id="UP000031449"/>
    </source>
</evidence>
<evidence type="ECO:0008006" key="3">
    <source>
        <dbReference type="Google" id="ProtNLM"/>
    </source>
</evidence>
<evidence type="ECO:0000313" key="1">
    <source>
        <dbReference type="EMBL" id="AJD92861.1"/>
    </source>
</evidence>
<dbReference type="KEGG" id="jeo:JMA_35440"/>
<proteinExistence type="predicted"/>
<dbReference type="HOGENOM" id="CLU_1701913_0_0_9"/>
<accession>A0A0B5AS32</accession>
<keyword evidence="2" id="KW-1185">Reference proteome</keyword>
<organism evidence="1 2">
    <name type="scientific">Jeotgalibacillus malaysiensis</name>
    <dbReference type="NCBI Taxonomy" id="1508404"/>
    <lineage>
        <taxon>Bacteria</taxon>
        <taxon>Bacillati</taxon>
        <taxon>Bacillota</taxon>
        <taxon>Bacilli</taxon>
        <taxon>Bacillales</taxon>
        <taxon>Caryophanaceae</taxon>
        <taxon>Jeotgalibacillus</taxon>
    </lineage>
</organism>
<dbReference type="BioCyc" id="JESP1508404:G14D9-12825-MONOMER"/>
<gene>
    <name evidence="1" type="ORF">JMA_35440</name>
</gene>
<dbReference type="AlphaFoldDB" id="A0A0B5AS32"/>
<dbReference type="Proteomes" id="UP000031449">
    <property type="component" value="Chromosome"/>
</dbReference>
<reference evidence="1 2" key="1">
    <citation type="submission" date="2014-08" db="EMBL/GenBank/DDBJ databases">
        <title>Complete genome of a marine bacteria Jeotgalibacillus malaysiensis.</title>
        <authorList>
            <person name="Yaakop A.S."/>
            <person name="Chan K.-G."/>
            <person name="Goh K.M."/>
        </authorList>
    </citation>
    <scope>NUCLEOTIDE SEQUENCE [LARGE SCALE GENOMIC DNA]</scope>
    <source>
        <strain evidence="1 2">D5</strain>
    </source>
</reference>
<name>A0A0B5AS32_9BACL</name>
<dbReference type="EMBL" id="CP009416">
    <property type="protein sequence ID" value="AJD92861.1"/>
    <property type="molecule type" value="Genomic_DNA"/>
</dbReference>
<protein>
    <recommendedName>
        <fullName evidence="3">Aminoglycoside phosphotransferase domain-containing protein</fullName>
    </recommendedName>
</protein>
<dbReference type="STRING" id="1508404.JMA_35440"/>